<sequence>MFQFLPSNTNQTYGKSTQVPTTKEHYLELKVLIKPGVERIRKSQLNHLTVNDLEESLELRLYYNCHYTSQRDTIHFHEITTSLFDLNYSSFFQLEKIIQNPIVYELKKQLLFLCGDKEQTVIISDNRFMMLTLQTHVDSVGARGFEGVYQFLSKKTLSYNQGNHDDKDIYKHIDKELFRDPTTKGFMNTESKYFYCYSSN</sequence>
<dbReference type="EMBL" id="UZAI01021532">
    <property type="protein sequence ID" value="VDP55759.1"/>
    <property type="molecule type" value="Genomic_DNA"/>
</dbReference>
<proteinExistence type="predicted"/>
<dbReference type="STRING" id="48269.A0A183NBD0"/>
<evidence type="ECO:0000313" key="2">
    <source>
        <dbReference type="Proteomes" id="UP000277204"/>
    </source>
</evidence>
<keyword evidence="2" id="KW-1185">Reference proteome</keyword>
<accession>A0A183NBD0</accession>
<dbReference type="AlphaFoldDB" id="A0A183NBD0"/>
<protein>
    <submittedName>
        <fullName evidence="1">Uncharacterized protein</fullName>
    </submittedName>
</protein>
<dbReference type="Proteomes" id="UP000277204">
    <property type="component" value="Unassembled WGS sequence"/>
</dbReference>
<name>A0A183NBD0_9TREM</name>
<organism evidence="1 2">
    <name type="scientific">Schistosoma margrebowiei</name>
    <dbReference type="NCBI Taxonomy" id="48269"/>
    <lineage>
        <taxon>Eukaryota</taxon>
        <taxon>Metazoa</taxon>
        <taxon>Spiralia</taxon>
        <taxon>Lophotrochozoa</taxon>
        <taxon>Platyhelminthes</taxon>
        <taxon>Trematoda</taxon>
        <taxon>Digenea</taxon>
        <taxon>Strigeidida</taxon>
        <taxon>Schistosomatoidea</taxon>
        <taxon>Schistosomatidae</taxon>
        <taxon>Schistosoma</taxon>
    </lineage>
</organism>
<gene>
    <name evidence="1" type="ORF">SMRZ_LOCUS25605</name>
</gene>
<evidence type="ECO:0000313" key="1">
    <source>
        <dbReference type="EMBL" id="VDP55759.1"/>
    </source>
</evidence>
<reference evidence="1 2" key="1">
    <citation type="submission" date="2018-11" db="EMBL/GenBank/DDBJ databases">
        <authorList>
            <consortium name="Pathogen Informatics"/>
        </authorList>
    </citation>
    <scope>NUCLEOTIDE SEQUENCE [LARGE SCALE GENOMIC DNA]</scope>
    <source>
        <strain evidence="1 2">Zambia</strain>
    </source>
</reference>